<evidence type="ECO:0000256" key="6">
    <source>
        <dbReference type="ARBA" id="ARBA00022737"/>
    </source>
</evidence>
<gene>
    <name evidence="14" type="ORF">ACHAXA_004941</name>
</gene>
<evidence type="ECO:0000256" key="1">
    <source>
        <dbReference type="ARBA" id="ARBA00004141"/>
    </source>
</evidence>
<evidence type="ECO:0000256" key="12">
    <source>
        <dbReference type="SAM" id="SignalP"/>
    </source>
</evidence>
<evidence type="ECO:0000256" key="4">
    <source>
        <dbReference type="ARBA" id="ARBA00022448"/>
    </source>
</evidence>
<accession>A0ABD3RS25</accession>
<feature type="chain" id="PRO_5044884870" description="Vta1/callose synthase N-terminal domain-containing protein" evidence="12">
    <location>
        <begin position="22"/>
        <end position="576"/>
    </location>
</feature>
<dbReference type="Pfam" id="PF00153">
    <property type="entry name" value="Mito_carr"/>
    <property type="match status" value="2"/>
</dbReference>
<feature type="repeat" description="Solcar" evidence="9">
    <location>
        <begin position="131"/>
        <end position="213"/>
    </location>
</feature>
<feature type="repeat" description="Solcar" evidence="9">
    <location>
        <begin position="254"/>
        <end position="342"/>
    </location>
</feature>
<evidence type="ECO:0000256" key="7">
    <source>
        <dbReference type="ARBA" id="ARBA00022989"/>
    </source>
</evidence>
<evidence type="ECO:0000256" key="8">
    <source>
        <dbReference type="ARBA" id="ARBA00023136"/>
    </source>
</evidence>
<dbReference type="AlphaFoldDB" id="A0ABD3RS25"/>
<dbReference type="GO" id="GO:0016020">
    <property type="term" value="C:membrane"/>
    <property type="evidence" value="ECO:0007669"/>
    <property type="project" value="UniProtKB-SubCell"/>
</dbReference>
<comment type="subcellular location">
    <subcellularLocation>
        <location evidence="2">Endomembrane system</location>
    </subcellularLocation>
    <subcellularLocation>
        <location evidence="1">Membrane</location>
        <topology evidence="1">Multi-pass membrane protein</topology>
    </subcellularLocation>
</comment>
<keyword evidence="7" id="KW-1133">Transmembrane helix</keyword>
<dbReference type="Gene3D" id="1.25.40.270">
    <property type="entry name" value="Vacuolar protein sorting-associated protein vta1"/>
    <property type="match status" value="1"/>
</dbReference>
<dbReference type="SUPFAM" id="SSF103506">
    <property type="entry name" value="Mitochondrial carrier"/>
    <property type="match status" value="1"/>
</dbReference>
<keyword evidence="15" id="KW-1185">Reference proteome</keyword>
<evidence type="ECO:0000256" key="10">
    <source>
        <dbReference type="RuleBase" id="RU000488"/>
    </source>
</evidence>
<dbReference type="Proteomes" id="UP001530377">
    <property type="component" value="Unassembled WGS sequence"/>
</dbReference>
<keyword evidence="6" id="KW-0677">Repeat</keyword>
<keyword evidence="12" id="KW-0732">Signal</keyword>
<feature type="domain" description="Vta1/callose synthase N-terminal" evidence="13">
    <location>
        <begin position="366"/>
        <end position="500"/>
    </location>
</feature>
<proteinExistence type="inferred from homology"/>
<keyword evidence="4 10" id="KW-0813">Transport</keyword>
<feature type="compositionally biased region" description="Basic and acidic residues" evidence="11">
    <location>
        <begin position="496"/>
        <end position="508"/>
    </location>
</feature>
<comment type="caution">
    <text evidence="14">The sequence shown here is derived from an EMBL/GenBank/DDBJ whole genome shotgun (WGS) entry which is preliminary data.</text>
</comment>
<keyword evidence="8 9" id="KW-0472">Membrane</keyword>
<protein>
    <recommendedName>
        <fullName evidence="13">Vta1/callose synthase N-terminal domain-containing protein</fullName>
    </recommendedName>
</protein>
<evidence type="ECO:0000256" key="9">
    <source>
        <dbReference type="PROSITE-ProRule" id="PRU00282"/>
    </source>
</evidence>
<dbReference type="InterPro" id="IPR018108">
    <property type="entry name" value="MCP_transmembrane"/>
</dbReference>
<dbReference type="InterPro" id="IPR023175">
    <property type="entry name" value="Vta1/CALS_N_sf"/>
</dbReference>
<dbReference type="InterPro" id="IPR023395">
    <property type="entry name" value="MCP_dom_sf"/>
</dbReference>
<dbReference type="InterPro" id="IPR039431">
    <property type="entry name" value="Vta1/CALS_N"/>
</dbReference>
<sequence>MGIAFGVRLLLALHLHPIILSARNYCHAVVDAILPPAAMTGTTTLTNDVSEKTIPRDGRHHHHRAIAGGTSRALAQAMLYPLDALRTLSQTRDGRTLADVGLRSLLNGCVQTSTVALFTGAFQFGLHDMFEPRLGPLASSALAATGSCLVSVPQEVVKQRLVTGVYGNFRSAVTEIWRTEGAFGFYSGWKPTMTRNVPFVVATFASRDALRSGIAGFKRRWRIGRDPGWVHDGVDLARPRTRTMPPTQTKTTMTTVAEDVGIGIASALISCVLTQPMDVVKTRMMTQAASRAIPYTTALECATSILRTEGWRRFYSGVGQRGMYMGGLWGLTFGLEPMYLTAGTAGPELCNFQGNMAAVPPSLKKIKVFLTRAEELDRDRNNPESRVVAYNARQYAVLIGIPLAGQDGEAKSCISQLLTQLEKEKDAMSVFSKDEHWKICRKVADRVFDKADAEDRAGMATKGTAKSFYAAGTFYEILQQYYGRGKEGEGDADDDATTRNKEEEEKRRVYSSQSLMSNTGVMSPQYCKSSISSTKLSKEKMADAIELTKFALAALQKGDADLGRERLEQALVLWRR</sequence>
<evidence type="ECO:0000256" key="2">
    <source>
        <dbReference type="ARBA" id="ARBA00004308"/>
    </source>
</evidence>
<dbReference type="PROSITE" id="PS50920">
    <property type="entry name" value="SOLCAR"/>
    <property type="match status" value="2"/>
</dbReference>
<keyword evidence="5 9" id="KW-0812">Transmembrane</keyword>
<evidence type="ECO:0000313" key="14">
    <source>
        <dbReference type="EMBL" id="KAL3815739.1"/>
    </source>
</evidence>
<dbReference type="Gene3D" id="1.50.40.10">
    <property type="entry name" value="Mitochondrial carrier domain"/>
    <property type="match status" value="1"/>
</dbReference>
<dbReference type="PANTHER" id="PTHR45667">
    <property type="entry name" value="S-ADENOSYLMETHIONINE MITOCHONDRIAL CARRIER PROTEIN"/>
    <property type="match status" value="1"/>
</dbReference>
<dbReference type="GO" id="GO:0012505">
    <property type="term" value="C:endomembrane system"/>
    <property type="evidence" value="ECO:0007669"/>
    <property type="project" value="UniProtKB-SubCell"/>
</dbReference>
<reference evidence="14 15" key="1">
    <citation type="submission" date="2024-10" db="EMBL/GenBank/DDBJ databases">
        <title>Updated reference genomes for cyclostephanoid diatoms.</title>
        <authorList>
            <person name="Roberts W.R."/>
            <person name="Alverson A.J."/>
        </authorList>
    </citation>
    <scope>NUCLEOTIDE SEQUENCE [LARGE SCALE GENOMIC DNA]</scope>
    <source>
        <strain evidence="14 15">AJA228-03</strain>
    </source>
</reference>
<evidence type="ECO:0000256" key="11">
    <source>
        <dbReference type="SAM" id="MobiDB-lite"/>
    </source>
</evidence>
<dbReference type="EMBL" id="JALLPB020000185">
    <property type="protein sequence ID" value="KAL3815739.1"/>
    <property type="molecule type" value="Genomic_DNA"/>
</dbReference>
<evidence type="ECO:0000256" key="5">
    <source>
        <dbReference type="ARBA" id="ARBA00022692"/>
    </source>
</evidence>
<comment type="similarity">
    <text evidence="3 10">Belongs to the mitochondrial carrier (TC 2.A.29) family.</text>
</comment>
<name>A0ABD3RS25_9STRA</name>
<evidence type="ECO:0000259" key="13">
    <source>
        <dbReference type="Pfam" id="PF04652"/>
    </source>
</evidence>
<evidence type="ECO:0000256" key="3">
    <source>
        <dbReference type="ARBA" id="ARBA00006375"/>
    </source>
</evidence>
<feature type="region of interest" description="Disordered" evidence="11">
    <location>
        <begin position="486"/>
        <end position="511"/>
    </location>
</feature>
<feature type="signal peptide" evidence="12">
    <location>
        <begin position="1"/>
        <end position="21"/>
    </location>
</feature>
<dbReference type="Pfam" id="PF04652">
    <property type="entry name" value="Vta1"/>
    <property type="match status" value="1"/>
</dbReference>
<evidence type="ECO:0000313" key="15">
    <source>
        <dbReference type="Proteomes" id="UP001530377"/>
    </source>
</evidence>
<organism evidence="14 15">
    <name type="scientific">Cyclostephanos tholiformis</name>
    <dbReference type="NCBI Taxonomy" id="382380"/>
    <lineage>
        <taxon>Eukaryota</taxon>
        <taxon>Sar</taxon>
        <taxon>Stramenopiles</taxon>
        <taxon>Ochrophyta</taxon>
        <taxon>Bacillariophyta</taxon>
        <taxon>Coscinodiscophyceae</taxon>
        <taxon>Thalassiosirophycidae</taxon>
        <taxon>Stephanodiscales</taxon>
        <taxon>Stephanodiscaceae</taxon>
        <taxon>Cyclostephanos</taxon>
    </lineage>
</organism>